<dbReference type="PANTHER" id="PTHR13271:SF134">
    <property type="entry name" value="OS01G0976450 PROTEIN"/>
    <property type="match status" value="1"/>
</dbReference>
<dbReference type="EMBL" id="JARKNE010000004">
    <property type="protein sequence ID" value="KAK5835418.1"/>
    <property type="molecule type" value="Genomic_DNA"/>
</dbReference>
<dbReference type="PANTHER" id="PTHR13271">
    <property type="entry name" value="UNCHARACTERIZED PUTATIVE METHYLTRANSFERASE"/>
    <property type="match status" value="1"/>
</dbReference>
<evidence type="ECO:0000313" key="7">
    <source>
        <dbReference type="Proteomes" id="UP001358586"/>
    </source>
</evidence>
<evidence type="ECO:0000259" key="5">
    <source>
        <dbReference type="Pfam" id="PF09273"/>
    </source>
</evidence>
<feature type="domain" description="SET" evidence="4">
    <location>
        <begin position="108"/>
        <end position="303"/>
    </location>
</feature>
<dbReference type="InterPro" id="IPR001214">
    <property type="entry name" value="SET_dom"/>
</dbReference>
<dbReference type="Pfam" id="PF00856">
    <property type="entry name" value="SET"/>
    <property type="match status" value="1"/>
</dbReference>
<dbReference type="SUPFAM" id="SSF82199">
    <property type="entry name" value="SET domain"/>
    <property type="match status" value="1"/>
</dbReference>
<keyword evidence="7" id="KW-1185">Reference proteome</keyword>
<feature type="domain" description="Rubisco LSMT substrate-binding" evidence="5">
    <location>
        <begin position="334"/>
        <end position="479"/>
    </location>
</feature>
<keyword evidence="3" id="KW-0949">S-adenosyl-L-methionine</keyword>
<comment type="caution">
    <text evidence="6">The sequence shown here is derived from an EMBL/GenBank/DDBJ whole genome shotgun (WGS) entry which is preliminary data.</text>
</comment>
<reference evidence="6 7" key="1">
    <citation type="submission" date="2023-03" db="EMBL/GenBank/DDBJ databases">
        <title>WGS of Gossypium arboreum.</title>
        <authorList>
            <person name="Yu D."/>
        </authorList>
    </citation>
    <scope>NUCLEOTIDE SEQUENCE [LARGE SCALE GENOMIC DNA]</scope>
    <source>
        <tissue evidence="6">Leaf</tissue>
    </source>
</reference>
<protein>
    <recommendedName>
        <fullName evidence="8">Ribulose-1,5 bisphosphate carboxylase/oxygenase large subunit N-methyltransferase, chloroplastic</fullName>
    </recommendedName>
</protein>
<name>A0ABR0Q966_GOSAR</name>
<sequence>MVNDAWHWCNVLVFRLGDQASLHPADLKTRRVDNDDAPLRFSDLKAFAVSGVNIGYGYISTWDGGAVCYDTCFFRVIKYQLALLNIALTLVLKESEALIVSSFIFVDWSLFASENIRTGDCILKVPYSVEITPDNLLPKIRAILSDKIGTVSKLAIILLVERKMGQSSGWAPYICCLPQHGEIHSTIFWSEYELNMICQSSVYQETVNQKAKIEKDFAAVVPALQQFPDLESITLQDFMCAYFSVTSRAWESTKGLSLIPFTDFMNHDGGSKSIVLFDDDKMFSEVIADRNYAPGEEVLINYGKFPNAMLLLDFGFTLPYNIHDQVQIQLSIPHDDNLREMKLELLQHLTPKIKDAVGFNCPEDTFIIKEVRSPRGKGKGLPQALRAFARLLCCNSSQELSDLALEAAQIDGRLARRPLKDSRREFKAHKMLSSHITQLMHKYDTAIKSLPLNSPSMSNTFTLRRQMAHDLLTGELRVLKSASMWLNNYCAALKSTSNCWSQWKNRI</sequence>
<dbReference type="InterPro" id="IPR036464">
    <property type="entry name" value="Rubisco_LSMT_subst-bd_sf"/>
</dbReference>
<dbReference type="Gene3D" id="3.90.1410.10">
    <property type="entry name" value="set domain protein methyltransferase, domain 1"/>
    <property type="match status" value="1"/>
</dbReference>
<evidence type="ECO:0000256" key="3">
    <source>
        <dbReference type="ARBA" id="ARBA00022691"/>
    </source>
</evidence>
<dbReference type="InterPro" id="IPR015353">
    <property type="entry name" value="Rubisco_LSMT_subst-bd"/>
</dbReference>
<evidence type="ECO:0000313" key="6">
    <source>
        <dbReference type="EMBL" id="KAK5835418.1"/>
    </source>
</evidence>
<dbReference type="InterPro" id="IPR050600">
    <property type="entry name" value="SETD3_SETD6_MTase"/>
</dbReference>
<dbReference type="Proteomes" id="UP001358586">
    <property type="component" value="Chromosome 4"/>
</dbReference>
<dbReference type="SUPFAM" id="SSF81822">
    <property type="entry name" value="RuBisCo LSMT C-terminal, substrate-binding domain"/>
    <property type="match status" value="1"/>
</dbReference>
<evidence type="ECO:0008006" key="8">
    <source>
        <dbReference type="Google" id="ProtNLM"/>
    </source>
</evidence>
<dbReference type="InterPro" id="IPR046341">
    <property type="entry name" value="SET_dom_sf"/>
</dbReference>
<dbReference type="Pfam" id="PF09273">
    <property type="entry name" value="Rubis-subs-bind"/>
    <property type="match status" value="1"/>
</dbReference>
<evidence type="ECO:0000259" key="4">
    <source>
        <dbReference type="Pfam" id="PF00856"/>
    </source>
</evidence>
<organism evidence="6 7">
    <name type="scientific">Gossypium arboreum</name>
    <name type="common">Tree cotton</name>
    <name type="synonym">Gossypium nanking</name>
    <dbReference type="NCBI Taxonomy" id="29729"/>
    <lineage>
        <taxon>Eukaryota</taxon>
        <taxon>Viridiplantae</taxon>
        <taxon>Streptophyta</taxon>
        <taxon>Embryophyta</taxon>
        <taxon>Tracheophyta</taxon>
        <taxon>Spermatophyta</taxon>
        <taxon>Magnoliopsida</taxon>
        <taxon>eudicotyledons</taxon>
        <taxon>Gunneridae</taxon>
        <taxon>Pentapetalae</taxon>
        <taxon>rosids</taxon>
        <taxon>malvids</taxon>
        <taxon>Malvales</taxon>
        <taxon>Malvaceae</taxon>
        <taxon>Malvoideae</taxon>
        <taxon>Gossypium</taxon>
    </lineage>
</organism>
<proteinExistence type="predicted"/>
<keyword evidence="2" id="KW-0808">Transferase</keyword>
<dbReference type="Gene3D" id="3.90.1420.10">
    <property type="entry name" value="Rubisco LSMT, substrate-binding domain"/>
    <property type="match status" value="1"/>
</dbReference>
<gene>
    <name evidence="6" type="ORF">PVK06_011106</name>
</gene>
<keyword evidence="1" id="KW-0489">Methyltransferase</keyword>
<accession>A0ABR0Q966</accession>
<evidence type="ECO:0000256" key="1">
    <source>
        <dbReference type="ARBA" id="ARBA00022603"/>
    </source>
</evidence>
<evidence type="ECO:0000256" key="2">
    <source>
        <dbReference type="ARBA" id="ARBA00022679"/>
    </source>
</evidence>